<sequence length="188" mass="21627">MARVIVIRDQKECKFLKRPRAKPAVSLQRDRPYPTSLIGVDGLLKSEDGSGRFFFAQEKKQTVPEFTCRLDDQWHHHGDSVSLRIGFKGFPEPNVTWFKDQQPITPCMKIMIYSTATSSELVIMEAQKSDAGFYTCRIENPLGVRDTNCLVHIGDNDRIKSTGHKTLIANSRLYRSVIYKPNLYYSYF</sequence>
<reference evidence="2" key="1">
    <citation type="submission" date="2022-11" db="UniProtKB">
        <authorList>
            <consortium name="WormBaseParasite"/>
        </authorList>
    </citation>
    <scope>IDENTIFICATION</scope>
</reference>
<proteinExistence type="predicted"/>
<name>A0AC34RIZ1_9BILA</name>
<dbReference type="WBParaSite" id="JU765_v2.g7401.t1">
    <property type="protein sequence ID" value="JU765_v2.g7401.t1"/>
    <property type="gene ID" value="JU765_v2.g7401"/>
</dbReference>
<accession>A0AC34RIZ1</accession>
<evidence type="ECO:0000313" key="1">
    <source>
        <dbReference type="Proteomes" id="UP000887576"/>
    </source>
</evidence>
<organism evidence="1 2">
    <name type="scientific">Panagrolaimus sp. JU765</name>
    <dbReference type="NCBI Taxonomy" id="591449"/>
    <lineage>
        <taxon>Eukaryota</taxon>
        <taxon>Metazoa</taxon>
        <taxon>Ecdysozoa</taxon>
        <taxon>Nematoda</taxon>
        <taxon>Chromadorea</taxon>
        <taxon>Rhabditida</taxon>
        <taxon>Tylenchina</taxon>
        <taxon>Panagrolaimomorpha</taxon>
        <taxon>Panagrolaimoidea</taxon>
        <taxon>Panagrolaimidae</taxon>
        <taxon>Panagrolaimus</taxon>
    </lineage>
</organism>
<dbReference type="Proteomes" id="UP000887576">
    <property type="component" value="Unplaced"/>
</dbReference>
<evidence type="ECO:0000313" key="2">
    <source>
        <dbReference type="WBParaSite" id="JU765_v2.g7401.t1"/>
    </source>
</evidence>
<protein>
    <submittedName>
        <fullName evidence="2">Ig-like domain-containing protein</fullName>
    </submittedName>
</protein>